<dbReference type="EMBL" id="VSSQ01088762">
    <property type="protein sequence ID" value="MPN35281.1"/>
    <property type="molecule type" value="Genomic_DNA"/>
</dbReference>
<reference evidence="1" key="1">
    <citation type="submission" date="2019-08" db="EMBL/GenBank/DDBJ databases">
        <authorList>
            <person name="Kucharzyk K."/>
            <person name="Murdoch R.W."/>
            <person name="Higgins S."/>
            <person name="Loffler F."/>
        </authorList>
    </citation>
    <scope>NUCLEOTIDE SEQUENCE</scope>
</reference>
<proteinExistence type="predicted"/>
<protein>
    <submittedName>
        <fullName evidence="1">Uncharacterized protein</fullName>
    </submittedName>
</protein>
<name>A0A645H8C1_9ZZZZ</name>
<gene>
    <name evidence="1" type="ORF">SDC9_182778</name>
</gene>
<evidence type="ECO:0000313" key="1">
    <source>
        <dbReference type="EMBL" id="MPN35281.1"/>
    </source>
</evidence>
<organism evidence="1">
    <name type="scientific">bioreactor metagenome</name>
    <dbReference type="NCBI Taxonomy" id="1076179"/>
    <lineage>
        <taxon>unclassified sequences</taxon>
        <taxon>metagenomes</taxon>
        <taxon>ecological metagenomes</taxon>
    </lineage>
</organism>
<sequence>MHVRNGHFGGRYQEILGAGDLERILLEFRQLTGALHAAAVHHKRREHLCIAALKLVRIKEHADNGAL</sequence>
<dbReference type="AlphaFoldDB" id="A0A645H8C1"/>
<comment type="caution">
    <text evidence="1">The sequence shown here is derived from an EMBL/GenBank/DDBJ whole genome shotgun (WGS) entry which is preliminary data.</text>
</comment>
<accession>A0A645H8C1</accession>